<accession>A0A392RZW7</accession>
<keyword evidence="2" id="KW-1185">Reference proteome</keyword>
<evidence type="ECO:0000313" key="1">
    <source>
        <dbReference type="EMBL" id="MCI41624.1"/>
    </source>
</evidence>
<sequence length="32" mass="3735">YKSPFRTTARQRTTFDYIDSDQVRSVAPSVEI</sequence>
<name>A0A392RZW7_9FABA</name>
<dbReference type="EMBL" id="LXQA010294439">
    <property type="protein sequence ID" value="MCI41624.1"/>
    <property type="molecule type" value="Genomic_DNA"/>
</dbReference>
<reference evidence="1 2" key="1">
    <citation type="journal article" date="2018" name="Front. Plant Sci.">
        <title>Red Clover (Trifolium pratense) and Zigzag Clover (T. medium) - A Picture of Genomic Similarities and Differences.</title>
        <authorList>
            <person name="Dluhosova J."/>
            <person name="Istvanek J."/>
            <person name="Nedelnik J."/>
            <person name="Repkova J."/>
        </authorList>
    </citation>
    <scope>NUCLEOTIDE SEQUENCE [LARGE SCALE GENOMIC DNA]</scope>
    <source>
        <strain evidence="2">cv. 10/8</strain>
        <tissue evidence="1">Leaf</tissue>
    </source>
</reference>
<organism evidence="1 2">
    <name type="scientific">Trifolium medium</name>
    <dbReference type="NCBI Taxonomy" id="97028"/>
    <lineage>
        <taxon>Eukaryota</taxon>
        <taxon>Viridiplantae</taxon>
        <taxon>Streptophyta</taxon>
        <taxon>Embryophyta</taxon>
        <taxon>Tracheophyta</taxon>
        <taxon>Spermatophyta</taxon>
        <taxon>Magnoliopsida</taxon>
        <taxon>eudicotyledons</taxon>
        <taxon>Gunneridae</taxon>
        <taxon>Pentapetalae</taxon>
        <taxon>rosids</taxon>
        <taxon>fabids</taxon>
        <taxon>Fabales</taxon>
        <taxon>Fabaceae</taxon>
        <taxon>Papilionoideae</taxon>
        <taxon>50 kb inversion clade</taxon>
        <taxon>NPAAA clade</taxon>
        <taxon>Hologalegina</taxon>
        <taxon>IRL clade</taxon>
        <taxon>Trifolieae</taxon>
        <taxon>Trifolium</taxon>
    </lineage>
</organism>
<feature type="non-terminal residue" evidence="1">
    <location>
        <position position="1"/>
    </location>
</feature>
<protein>
    <submittedName>
        <fullName evidence="1">Uncharacterized protein</fullName>
    </submittedName>
</protein>
<dbReference type="AlphaFoldDB" id="A0A392RZW7"/>
<evidence type="ECO:0000313" key="2">
    <source>
        <dbReference type="Proteomes" id="UP000265520"/>
    </source>
</evidence>
<proteinExistence type="predicted"/>
<dbReference type="Proteomes" id="UP000265520">
    <property type="component" value="Unassembled WGS sequence"/>
</dbReference>
<comment type="caution">
    <text evidence="1">The sequence shown here is derived from an EMBL/GenBank/DDBJ whole genome shotgun (WGS) entry which is preliminary data.</text>
</comment>